<dbReference type="SUPFAM" id="SSF52540">
    <property type="entry name" value="P-loop containing nucleoside triphosphate hydrolases"/>
    <property type="match status" value="1"/>
</dbReference>
<dbReference type="SUPFAM" id="SSF48019">
    <property type="entry name" value="post-AAA+ oligomerization domain-like"/>
    <property type="match status" value="1"/>
</dbReference>
<dbReference type="PANTHER" id="PTHR13779:SF7">
    <property type="entry name" value="ATPASE WRNIP1"/>
    <property type="match status" value="1"/>
</dbReference>
<dbReference type="InterPro" id="IPR003959">
    <property type="entry name" value="ATPase_AAA_core"/>
</dbReference>
<dbReference type="PANTHER" id="PTHR13779">
    <property type="entry name" value="WERNER HELICASE-INTERACTING PROTEIN 1 FAMILY MEMBER"/>
    <property type="match status" value="1"/>
</dbReference>
<evidence type="ECO:0000259" key="7">
    <source>
        <dbReference type="SMART" id="SM00382"/>
    </source>
</evidence>
<reference evidence="8" key="1">
    <citation type="submission" date="2016-08" db="EMBL/GenBank/DDBJ databases">
        <authorList>
            <person name="Seilhamer J.J."/>
        </authorList>
    </citation>
    <scope>NUCLEOTIDE SEQUENCE</scope>
    <source>
        <strain evidence="8">86</strain>
    </source>
</reference>
<keyword evidence="5" id="KW-0547">Nucleotide-binding</keyword>
<proteinExistence type="inferred from homology"/>
<dbReference type="FunFam" id="1.20.272.10:FF:000001">
    <property type="entry name" value="Putative AAA family ATPase"/>
    <property type="match status" value="1"/>
</dbReference>
<dbReference type="Pfam" id="PF00004">
    <property type="entry name" value="AAA"/>
    <property type="match status" value="1"/>
</dbReference>
<dbReference type="CDD" id="cd18139">
    <property type="entry name" value="HLD_clamp_RarA"/>
    <property type="match status" value="1"/>
</dbReference>
<dbReference type="FunFam" id="1.10.3710.10:FF:000003">
    <property type="entry name" value="ATPase, AAA family protein"/>
    <property type="match status" value="1"/>
</dbReference>
<dbReference type="InterPro" id="IPR021886">
    <property type="entry name" value="MgsA_C"/>
</dbReference>
<evidence type="ECO:0000256" key="6">
    <source>
        <dbReference type="ARBA" id="ARBA00022840"/>
    </source>
</evidence>
<evidence type="ECO:0000256" key="5">
    <source>
        <dbReference type="ARBA" id="ARBA00022741"/>
    </source>
</evidence>
<dbReference type="FunFam" id="1.10.8.60:FF:000029">
    <property type="entry name" value="Replication-associated recombination protein A"/>
    <property type="match status" value="1"/>
</dbReference>
<dbReference type="GO" id="GO:0003677">
    <property type="term" value="F:DNA binding"/>
    <property type="evidence" value="ECO:0007669"/>
    <property type="project" value="InterPro"/>
</dbReference>
<gene>
    <name evidence="8" type="ORF">KL86SPO_30348</name>
</gene>
<dbReference type="Gene3D" id="1.10.8.60">
    <property type="match status" value="1"/>
</dbReference>
<evidence type="ECO:0000313" key="8">
    <source>
        <dbReference type="EMBL" id="SCM80170.1"/>
    </source>
</evidence>
<comment type="function">
    <text evidence="1">DNA-dependent ATPase that plays important roles in cellular responses to stalled DNA replication processes.</text>
</comment>
<dbReference type="FunFam" id="3.40.50.300:FF:000137">
    <property type="entry name" value="Replication-associated recombination protein A"/>
    <property type="match status" value="1"/>
</dbReference>
<dbReference type="EMBL" id="FMJE01000003">
    <property type="protein sequence ID" value="SCM80170.1"/>
    <property type="molecule type" value="Genomic_DNA"/>
</dbReference>
<dbReference type="Gene3D" id="1.20.272.10">
    <property type="match status" value="1"/>
</dbReference>
<accession>A0A212LRW4</accession>
<dbReference type="GO" id="GO:0016887">
    <property type="term" value="F:ATP hydrolysis activity"/>
    <property type="evidence" value="ECO:0007669"/>
    <property type="project" value="InterPro"/>
</dbReference>
<dbReference type="SMART" id="SM00382">
    <property type="entry name" value="AAA"/>
    <property type="match status" value="1"/>
</dbReference>
<organism evidence="8">
    <name type="scientific">uncultured Sporomusa sp</name>
    <dbReference type="NCBI Taxonomy" id="307249"/>
    <lineage>
        <taxon>Bacteria</taxon>
        <taxon>Bacillati</taxon>
        <taxon>Bacillota</taxon>
        <taxon>Negativicutes</taxon>
        <taxon>Selenomonadales</taxon>
        <taxon>Sporomusaceae</taxon>
        <taxon>Sporomusa</taxon>
        <taxon>environmental samples</taxon>
    </lineage>
</organism>
<dbReference type="CDD" id="cd00009">
    <property type="entry name" value="AAA"/>
    <property type="match status" value="1"/>
</dbReference>
<dbReference type="RefSeq" id="WP_288183700.1">
    <property type="nucleotide sequence ID" value="NZ_LT608335.1"/>
</dbReference>
<dbReference type="AlphaFoldDB" id="A0A212LRW4"/>
<evidence type="ECO:0000256" key="2">
    <source>
        <dbReference type="ARBA" id="ARBA00008959"/>
    </source>
</evidence>
<feature type="domain" description="AAA+ ATPase" evidence="7">
    <location>
        <begin position="52"/>
        <end position="176"/>
    </location>
</feature>
<name>A0A212LRW4_9FIRM</name>
<keyword evidence="4" id="KW-0235">DNA replication</keyword>
<dbReference type="InterPro" id="IPR051314">
    <property type="entry name" value="AAA_ATPase_RarA/MGS1/WRNIP1"/>
</dbReference>
<dbReference type="InterPro" id="IPR032423">
    <property type="entry name" value="AAA_assoc_2"/>
</dbReference>
<dbReference type="Gene3D" id="3.40.50.300">
    <property type="entry name" value="P-loop containing nucleotide triphosphate hydrolases"/>
    <property type="match status" value="1"/>
</dbReference>
<keyword evidence="6" id="KW-0067">ATP-binding</keyword>
<dbReference type="GO" id="GO:0000731">
    <property type="term" value="P:DNA synthesis involved in DNA repair"/>
    <property type="evidence" value="ECO:0007669"/>
    <property type="project" value="TreeGrafter"/>
</dbReference>
<evidence type="ECO:0000256" key="4">
    <source>
        <dbReference type="ARBA" id="ARBA00022705"/>
    </source>
</evidence>
<sequence>MELFSQNLFDPKPKDSRPLAVRMRPQTLEEYIGQEEIIGQGKFLRRMIESDNIPSMILYGPPGTGKTTLAHIIAQTTGSQFEKLNAVAAGTADIRKVVESAKERLRLHQRRTILFVDEIHRFNKGQQDVLLPYVENGTVILIGATTENPYFEVNSPLLSRMRVIRLTRLNEQGIIRIIQQALTDSERGLGQEGISCDNAVLAKIATIAGGDARTALNILEQAAAMLGPDQARILTPEIIETVAGEKLQAYDKKGDNHYDVVSAFIKSIRGSDPDGALHYLARMLEAGEDVKFIARRLVISAAEDIGNADPQAIVVAMAVAQAVQFIGMPEGRIPLAQAVTYLACAPKSNAAYVAIDEAITDVRKLDCGPVPQHLRDSNYGGAHKIGSGKGYLYPHNYDGGFVEQQYLPDKLKNKIYYQPTSHGFETGFAERLGHIRKKNPN</sequence>
<dbReference type="GO" id="GO:0006261">
    <property type="term" value="P:DNA-templated DNA replication"/>
    <property type="evidence" value="ECO:0007669"/>
    <property type="project" value="TreeGrafter"/>
</dbReference>
<dbReference type="GO" id="GO:0005524">
    <property type="term" value="F:ATP binding"/>
    <property type="evidence" value="ECO:0007669"/>
    <property type="project" value="UniProtKB-KW"/>
</dbReference>
<dbReference type="Pfam" id="PF16193">
    <property type="entry name" value="AAA_assoc_2"/>
    <property type="match status" value="1"/>
</dbReference>
<dbReference type="GO" id="GO:0008047">
    <property type="term" value="F:enzyme activator activity"/>
    <property type="evidence" value="ECO:0007669"/>
    <property type="project" value="TreeGrafter"/>
</dbReference>
<evidence type="ECO:0000256" key="3">
    <source>
        <dbReference type="ARBA" id="ARBA00020776"/>
    </source>
</evidence>
<protein>
    <recommendedName>
        <fullName evidence="3">Replication-associated recombination protein A</fullName>
    </recommendedName>
</protein>
<dbReference type="InterPro" id="IPR008921">
    <property type="entry name" value="DNA_pol3_clamp-load_cplx_C"/>
</dbReference>
<dbReference type="Gene3D" id="1.10.3710.10">
    <property type="entry name" value="DNA polymerase III clamp loader subunits, C-terminal domain"/>
    <property type="match status" value="1"/>
</dbReference>
<comment type="similarity">
    <text evidence="2">Belongs to the AAA ATPase family. RarA/MGS1/WRNIP1 subfamily.</text>
</comment>
<evidence type="ECO:0000256" key="1">
    <source>
        <dbReference type="ARBA" id="ARBA00002393"/>
    </source>
</evidence>
<dbReference type="InterPro" id="IPR003593">
    <property type="entry name" value="AAA+_ATPase"/>
</dbReference>
<dbReference type="Pfam" id="PF12002">
    <property type="entry name" value="MgsA_C"/>
    <property type="match status" value="1"/>
</dbReference>
<dbReference type="InterPro" id="IPR027417">
    <property type="entry name" value="P-loop_NTPase"/>
</dbReference>
<dbReference type="GO" id="GO:0017116">
    <property type="term" value="F:single-stranded DNA helicase activity"/>
    <property type="evidence" value="ECO:0007669"/>
    <property type="project" value="TreeGrafter"/>
</dbReference>